<reference evidence="2" key="2">
    <citation type="submission" date="2023-07" db="EMBL/GenBank/DDBJ databases">
        <authorList>
            <person name="Sun H."/>
        </authorList>
    </citation>
    <scope>NUCLEOTIDE SEQUENCE</scope>
    <source>
        <strain evidence="2">05753</strain>
    </source>
</reference>
<feature type="transmembrane region" description="Helical" evidence="1">
    <location>
        <begin position="283"/>
        <end position="307"/>
    </location>
</feature>
<name>A0ABT8SRN4_9HYPH</name>
<reference evidence="2" key="1">
    <citation type="journal article" date="2015" name="Int. J. Syst. Evol. Microbiol.">
        <title>Rhizobium oryzicola sp. nov., potential plant-growth-promoting endophytic bacteria isolated from rice roots.</title>
        <authorList>
            <person name="Zhang X.X."/>
            <person name="Gao J.S."/>
            <person name="Cao Y.H."/>
            <person name="Sheirdil R.A."/>
            <person name="Wang X.C."/>
            <person name="Zhang L."/>
        </authorList>
    </citation>
    <scope>NUCLEOTIDE SEQUENCE</scope>
    <source>
        <strain evidence="2">05753</strain>
    </source>
</reference>
<organism evidence="2 3">
    <name type="scientific">Rhizobium oryzicola</name>
    <dbReference type="NCBI Taxonomy" id="1232668"/>
    <lineage>
        <taxon>Bacteria</taxon>
        <taxon>Pseudomonadati</taxon>
        <taxon>Pseudomonadota</taxon>
        <taxon>Alphaproteobacteria</taxon>
        <taxon>Hyphomicrobiales</taxon>
        <taxon>Rhizobiaceae</taxon>
        <taxon>Rhizobium/Agrobacterium group</taxon>
        <taxon>Rhizobium</taxon>
    </lineage>
</organism>
<feature type="transmembrane region" description="Helical" evidence="1">
    <location>
        <begin position="148"/>
        <end position="169"/>
    </location>
</feature>
<protein>
    <submittedName>
        <fullName evidence="2">AbrB family transcriptional regulator</fullName>
    </submittedName>
</protein>
<evidence type="ECO:0000313" key="3">
    <source>
        <dbReference type="Proteomes" id="UP001169006"/>
    </source>
</evidence>
<dbReference type="InterPro" id="IPR017516">
    <property type="entry name" value="AbrB_dup"/>
</dbReference>
<dbReference type="Proteomes" id="UP001169006">
    <property type="component" value="Unassembled WGS sequence"/>
</dbReference>
<dbReference type="NCBIfam" id="TIGR03082">
    <property type="entry name" value="Gneg_AbrB_dup"/>
    <property type="match status" value="2"/>
</dbReference>
<sequence length="343" mass="35467">MQVIVLSLLTLGLGAVGAFLADVIGMPAPYLVGPAAFVTVAGLCGLPLMVAVPLRNLCFLIVGLSMGASVSPDVLNAARAWPFSFVMVFVTSVVLLTAAYVMLQRLFRYDPVTAILAACPGHLSYVLSLAAGLKSDLPSVSLIQSIRVLALTLCVPLIVELGGAVSPIISMPASMGLGSLFAMGVIGFALGAGFHRLKVPAALLVGGMATSIVAHVTGLVSGVIPLWIQTPVYIAIGAMIGTRFAGVSLRDIRKALVAGALVTVLVAAISAAIAAFMAQLTGVPLGATMIAFAPGGLETMAAMAVIMRADPTYVGTHHILRLIFLSFLMPFVIRRFVRTREGT</sequence>
<dbReference type="PIRSF" id="PIRSF038991">
    <property type="entry name" value="Protein_AbrB"/>
    <property type="match status" value="1"/>
</dbReference>
<evidence type="ECO:0000313" key="2">
    <source>
        <dbReference type="EMBL" id="MDO1581087.1"/>
    </source>
</evidence>
<accession>A0ABT8SRN4</accession>
<dbReference type="InterPro" id="IPR007820">
    <property type="entry name" value="AbrB_fam"/>
</dbReference>
<keyword evidence="1" id="KW-0472">Membrane</keyword>
<feature type="transmembrane region" description="Helical" evidence="1">
    <location>
        <begin position="175"/>
        <end position="194"/>
    </location>
</feature>
<feature type="transmembrane region" description="Helical" evidence="1">
    <location>
        <begin position="319"/>
        <end position="337"/>
    </location>
</feature>
<feature type="transmembrane region" description="Helical" evidence="1">
    <location>
        <begin position="81"/>
        <end position="103"/>
    </location>
</feature>
<feature type="transmembrane region" description="Helical" evidence="1">
    <location>
        <begin position="31"/>
        <end position="50"/>
    </location>
</feature>
<dbReference type="EMBL" id="JAUKWQ010000001">
    <property type="protein sequence ID" value="MDO1581087.1"/>
    <property type="molecule type" value="Genomic_DNA"/>
</dbReference>
<proteinExistence type="predicted"/>
<dbReference type="RefSeq" id="WP_302075218.1">
    <property type="nucleotide sequence ID" value="NZ_JAUKWQ010000001.1"/>
</dbReference>
<keyword evidence="1" id="KW-0812">Transmembrane</keyword>
<dbReference type="PANTHER" id="PTHR38457:SF1">
    <property type="entry name" value="REGULATOR ABRB-RELATED"/>
    <property type="match status" value="1"/>
</dbReference>
<feature type="transmembrane region" description="Helical" evidence="1">
    <location>
        <begin position="201"/>
        <end position="224"/>
    </location>
</feature>
<feature type="transmembrane region" description="Helical" evidence="1">
    <location>
        <begin position="230"/>
        <end position="249"/>
    </location>
</feature>
<gene>
    <name evidence="2" type="ORF">Q2T52_03175</name>
</gene>
<dbReference type="PANTHER" id="PTHR38457">
    <property type="entry name" value="REGULATOR ABRB-RELATED"/>
    <property type="match status" value="1"/>
</dbReference>
<evidence type="ECO:0000256" key="1">
    <source>
        <dbReference type="SAM" id="Phobius"/>
    </source>
</evidence>
<feature type="transmembrane region" description="Helical" evidence="1">
    <location>
        <begin position="256"/>
        <end position="277"/>
    </location>
</feature>
<keyword evidence="3" id="KW-1185">Reference proteome</keyword>
<comment type="caution">
    <text evidence="2">The sequence shown here is derived from an EMBL/GenBank/DDBJ whole genome shotgun (WGS) entry which is preliminary data.</text>
</comment>
<keyword evidence="1" id="KW-1133">Transmembrane helix</keyword>
<dbReference type="Pfam" id="PF05145">
    <property type="entry name" value="AbrB"/>
    <property type="match status" value="1"/>
</dbReference>